<dbReference type="STRING" id="341036.SAMN05660649_01757"/>
<dbReference type="OrthoDB" id="9815497at2"/>
<name>A0A1I2S519_9FIRM</name>
<evidence type="ECO:0000313" key="2">
    <source>
        <dbReference type="Proteomes" id="UP000199337"/>
    </source>
</evidence>
<keyword evidence="2" id="KW-1185">Reference proteome</keyword>
<dbReference type="InterPro" id="IPR017695">
    <property type="entry name" value="Se-dep_Mo_hydrolase_YqeB"/>
</dbReference>
<evidence type="ECO:0000313" key="1">
    <source>
        <dbReference type="EMBL" id="SFG47413.1"/>
    </source>
</evidence>
<dbReference type="AlphaFoldDB" id="A0A1I2S519"/>
<reference evidence="2" key="1">
    <citation type="submission" date="2016-10" db="EMBL/GenBank/DDBJ databases">
        <authorList>
            <person name="Varghese N."/>
            <person name="Submissions S."/>
        </authorList>
    </citation>
    <scope>NUCLEOTIDE SEQUENCE [LARGE SCALE GENOMIC DNA]</scope>
    <source>
        <strain evidence="2">DSM 17038</strain>
    </source>
</reference>
<sequence length="268" mass="28529">MNEPEFVIIKGAGDLASGVAYVLKSEGYNVIMTEIEKPTCVRRKVSFAEAVYEGKIYVQGICGKLAKNVEEVSEILLKGDIAVIVDPCFEVRKDLSPSILIDATMAKVNLGTKRSEANIVIALGPGFEAGIDAHAVIETHRDANPGTPIFSGTATPNTGIPGSVLGYKIERLLRSPVEGTFKPKLEIGDYVEKGDTVATVNGLPVKALIGGVVRGLIKSGLPVYKNMKVGDIHPEKNKNVCYVITDKALAVGKGVLSALQILKEQTIA</sequence>
<organism evidence="1 2">
    <name type="scientific">Desulfotruncus arcticus DSM 17038</name>
    <dbReference type="NCBI Taxonomy" id="1121424"/>
    <lineage>
        <taxon>Bacteria</taxon>
        <taxon>Bacillati</taxon>
        <taxon>Bacillota</taxon>
        <taxon>Clostridia</taxon>
        <taxon>Eubacteriales</taxon>
        <taxon>Desulfallaceae</taxon>
        <taxon>Desulfotruncus</taxon>
    </lineage>
</organism>
<dbReference type="EMBL" id="FOOX01000005">
    <property type="protein sequence ID" value="SFG47413.1"/>
    <property type="molecule type" value="Genomic_DNA"/>
</dbReference>
<proteinExistence type="predicted"/>
<protein>
    <submittedName>
        <fullName evidence="1">Xanthine dehydrogenase accessory factor</fullName>
    </submittedName>
</protein>
<dbReference type="RefSeq" id="WP_092470725.1">
    <property type="nucleotide sequence ID" value="NZ_FOOX01000005.1"/>
</dbReference>
<dbReference type="Proteomes" id="UP000199337">
    <property type="component" value="Unassembled WGS sequence"/>
</dbReference>
<dbReference type="NCBIfam" id="TIGR03309">
    <property type="entry name" value="matur_yqeB"/>
    <property type="match status" value="1"/>
</dbReference>
<accession>A0A1I2S519</accession>
<gene>
    <name evidence="1" type="ORF">SAMN05660649_01757</name>
</gene>